<dbReference type="InterPro" id="IPR022634">
    <property type="entry name" value="DNA_polIII_beta_N"/>
</dbReference>
<dbReference type="AlphaFoldDB" id="A0A1V6LYX5"/>
<comment type="subcellular location">
    <subcellularLocation>
        <location evidence="1 10">Cytoplasm</location>
    </subcellularLocation>
</comment>
<reference evidence="14 15" key="1">
    <citation type="journal article" date="2016" name="Genome Announc.">
        <title>Draft Genome Sequence of the Anaerobic Ammonium-Oxidizing Bacterium 'Candidatus Brocadia sp. 40'.</title>
        <authorList>
            <person name="Ali M."/>
            <person name="Haroon M.F."/>
            <person name="Narita Y."/>
            <person name="Zhang L."/>
            <person name="Rangel Shaw D."/>
            <person name="Okabe S."/>
            <person name="Saikaly P.E."/>
        </authorList>
    </citation>
    <scope>NUCLEOTIDE SEQUENCE [LARGE SCALE GENOMIC DNA]</scope>
    <source>
        <strain evidence="14 15">40</strain>
    </source>
</reference>
<dbReference type="PIRSF" id="PIRSF000804">
    <property type="entry name" value="DNA_pol_III_b"/>
    <property type="match status" value="1"/>
</dbReference>
<evidence type="ECO:0000313" key="15">
    <source>
        <dbReference type="Proteomes" id="UP000242219"/>
    </source>
</evidence>
<dbReference type="Pfam" id="PF02767">
    <property type="entry name" value="DNA_pol3_beta_2"/>
    <property type="match status" value="1"/>
</dbReference>
<keyword evidence="6 10" id="KW-0548">Nucleotidyltransferase</keyword>
<name>A0A1V6LYX5_9BACT</name>
<dbReference type="Proteomes" id="UP000242219">
    <property type="component" value="Unassembled WGS sequence"/>
</dbReference>
<evidence type="ECO:0000256" key="9">
    <source>
        <dbReference type="ARBA" id="ARBA00023125"/>
    </source>
</evidence>
<comment type="function">
    <text evidence="10">Confers DNA tethering and processivity to DNA polymerases and other proteins. Acts as a clamp, forming a ring around DNA (a reaction catalyzed by the clamp-loading complex) which diffuses in an ATP-independent manner freely and bidirectionally along dsDNA. Initially characterized for its ability to contact the catalytic subunit of DNA polymerase III (Pol III), a complex, multichain enzyme responsible for most of the replicative synthesis in bacteria; Pol III exhibits 3'-5' exonuclease proofreading activity. The beta chain is required for initiation of replication as well as for processivity of DNA replication.</text>
</comment>
<comment type="caution">
    <text evidence="14">The sequence shown here is derived from an EMBL/GenBank/DDBJ whole genome shotgun (WGS) entry which is preliminary data.</text>
</comment>
<protein>
    <recommendedName>
        <fullName evidence="3 10">Beta sliding clamp</fullName>
    </recommendedName>
</protein>
<evidence type="ECO:0000256" key="5">
    <source>
        <dbReference type="ARBA" id="ARBA00022679"/>
    </source>
</evidence>
<comment type="similarity">
    <text evidence="2 10">Belongs to the beta sliding clamp family.</text>
</comment>
<dbReference type="InterPro" id="IPR001001">
    <property type="entry name" value="DNA_polIII_beta"/>
</dbReference>
<dbReference type="InterPro" id="IPR022635">
    <property type="entry name" value="DNA_polIII_beta_C"/>
</dbReference>
<dbReference type="Gene3D" id="3.70.10.10">
    <property type="match status" value="1"/>
</dbReference>
<evidence type="ECO:0000256" key="2">
    <source>
        <dbReference type="ARBA" id="ARBA00010752"/>
    </source>
</evidence>
<proteinExistence type="inferred from homology"/>
<dbReference type="SUPFAM" id="SSF55979">
    <property type="entry name" value="DNA clamp"/>
    <property type="match status" value="3"/>
</dbReference>
<dbReference type="EMBL" id="MJUW02000098">
    <property type="protein sequence ID" value="OQD45296.1"/>
    <property type="molecule type" value="Genomic_DNA"/>
</dbReference>
<evidence type="ECO:0000259" key="11">
    <source>
        <dbReference type="Pfam" id="PF00712"/>
    </source>
</evidence>
<feature type="domain" description="DNA polymerase III beta sliding clamp C-terminal" evidence="13">
    <location>
        <begin position="247"/>
        <end position="355"/>
    </location>
</feature>
<keyword evidence="5 10" id="KW-0808">Transferase</keyword>
<keyword evidence="8 10" id="KW-0239">DNA-directed DNA polymerase</keyword>
<keyword evidence="9" id="KW-0238">DNA-binding</keyword>
<dbReference type="GO" id="GO:0006271">
    <property type="term" value="P:DNA strand elongation involved in DNA replication"/>
    <property type="evidence" value="ECO:0007669"/>
    <property type="project" value="TreeGrafter"/>
</dbReference>
<evidence type="ECO:0000256" key="10">
    <source>
        <dbReference type="PIRNR" id="PIRNR000804"/>
    </source>
</evidence>
<dbReference type="Pfam" id="PF02768">
    <property type="entry name" value="DNA_pol3_beta_3"/>
    <property type="match status" value="1"/>
</dbReference>
<evidence type="ECO:0000259" key="12">
    <source>
        <dbReference type="Pfam" id="PF02767"/>
    </source>
</evidence>
<sequence>MKLSFSGKDLYSGFNLVTGIVPSSALKSVLKGVKVEVKKKQVEFVATDLEVLVKYILSAGSCEEEGGIVLPAIRVNNVLREWAGNEEISVLIEGCNCTLRSAGGYFKIAGEDFLQFPEIGKIRTGGFVEVDGEIISDMVEKVVHSVSTVKVRSMLCGVFVRIIGDDMVMVAADGNRMSTIKRKVNNPEGVSMEGIVAVKCLTFMQRFVSECKGVLKLGMGEQQVYFVGERGEIVSQLIEGKYPKYDELIPKKNDKRIEVGRNELLSRVRMASFMTNEEYRVVKFVFKQGKLLLSSKTSDVGEAELEMAAGYDGPDLEISFDPEYVIDALKVSDSDTVTIELGDGGGAALFRTGYEQMDVIMPIEMK</sequence>
<evidence type="ECO:0000256" key="7">
    <source>
        <dbReference type="ARBA" id="ARBA00022705"/>
    </source>
</evidence>
<dbReference type="PANTHER" id="PTHR30478:SF0">
    <property type="entry name" value="BETA SLIDING CLAMP"/>
    <property type="match status" value="1"/>
</dbReference>
<evidence type="ECO:0000256" key="6">
    <source>
        <dbReference type="ARBA" id="ARBA00022695"/>
    </source>
</evidence>
<feature type="domain" description="DNA polymerase III beta sliding clamp central" evidence="12">
    <location>
        <begin position="130"/>
        <end position="244"/>
    </location>
</feature>
<keyword evidence="15" id="KW-1185">Reference proteome</keyword>
<organism evidence="14 15">
    <name type="scientific">Candidatus Brocadia sapporoensis</name>
    <dbReference type="NCBI Taxonomy" id="392547"/>
    <lineage>
        <taxon>Bacteria</taxon>
        <taxon>Pseudomonadati</taxon>
        <taxon>Planctomycetota</taxon>
        <taxon>Candidatus Brocadiia</taxon>
        <taxon>Candidatus Brocadiales</taxon>
        <taxon>Candidatus Brocadiaceae</taxon>
        <taxon>Candidatus Brocadia</taxon>
    </lineage>
</organism>
<dbReference type="NCBIfam" id="TIGR00663">
    <property type="entry name" value="dnan"/>
    <property type="match status" value="1"/>
</dbReference>
<dbReference type="GO" id="GO:0008408">
    <property type="term" value="F:3'-5' exonuclease activity"/>
    <property type="evidence" value="ECO:0007669"/>
    <property type="project" value="InterPro"/>
</dbReference>
<evidence type="ECO:0000259" key="13">
    <source>
        <dbReference type="Pfam" id="PF02768"/>
    </source>
</evidence>
<keyword evidence="7 10" id="KW-0235">DNA replication</keyword>
<dbReference type="CDD" id="cd00140">
    <property type="entry name" value="beta_clamp"/>
    <property type="match status" value="1"/>
</dbReference>
<dbReference type="GO" id="GO:0003677">
    <property type="term" value="F:DNA binding"/>
    <property type="evidence" value="ECO:0007669"/>
    <property type="project" value="UniProtKB-UniRule"/>
</dbReference>
<dbReference type="GO" id="GO:0009360">
    <property type="term" value="C:DNA polymerase III complex"/>
    <property type="evidence" value="ECO:0007669"/>
    <property type="project" value="InterPro"/>
</dbReference>
<evidence type="ECO:0000313" key="14">
    <source>
        <dbReference type="EMBL" id="OQD45296.1"/>
    </source>
</evidence>
<feature type="domain" description="DNA polymerase III beta sliding clamp N-terminal" evidence="11">
    <location>
        <begin position="1"/>
        <end position="118"/>
    </location>
</feature>
<dbReference type="Gene3D" id="3.10.150.10">
    <property type="entry name" value="DNA Polymerase III, subunit A, domain 2"/>
    <property type="match status" value="1"/>
</dbReference>
<evidence type="ECO:0000256" key="8">
    <source>
        <dbReference type="ARBA" id="ARBA00022932"/>
    </source>
</evidence>
<dbReference type="GO" id="GO:0005737">
    <property type="term" value="C:cytoplasm"/>
    <property type="evidence" value="ECO:0007669"/>
    <property type="project" value="UniProtKB-SubCell"/>
</dbReference>
<evidence type="ECO:0000256" key="1">
    <source>
        <dbReference type="ARBA" id="ARBA00004496"/>
    </source>
</evidence>
<dbReference type="Pfam" id="PF00712">
    <property type="entry name" value="DNA_pol3_beta"/>
    <property type="match status" value="1"/>
</dbReference>
<gene>
    <name evidence="14" type="ORF">BIY37_09200</name>
</gene>
<dbReference type="RefSeq" id="WP_070067531.1">
    <property type="nucleotide sequence ID" value="NZ_MJUW02000098.1"/>
</dbReference>
<comment type="subunit">
    <text evidence="10">Forms a ring-shaped head-to-tail homodimer around DNA.</text>
</comment>
<evidence type="ECO:0000256" key="3">
    <source>
        <dbReference type="ARBA" id="ARBA00021035"/>
    </source>
</evidence>
<keyword evidence="4 10" id="KW-0963">Cytoplasm</keyword>
<dbReference type="InterPro" id="IPR046938">
    <property type="entry name" value="DNA_clamp_sf"/>
</dbReference>
<dbReference type="PANTHER" id="PTHR30478">
    <property type="entry name" value="DNA POLYMERASE III SUBUNIT BETA"/>
    <property type="match status" value="1"/>
</dbReference>
<dbReference type="GO" id="GO:0003887">
    <property type="term" value="F:DNA-directed DNA polymerase activity"/>
    <property type="evidence" value="ECO:0007669"/>
    <property type="project" value="UniProtKB-UniRule"/>
</dbReference>
<accession>A0A1V6LYX5</accession>
<evidence type="ECO:0000256" key="4">
    <source>
        <dbReference type="ARBA" id="ARBA00022490"/>
    </source>
</evidence>
<dbReference type="SMART" id="SM00480">
    <property type="entry name" value="POL3Bc"/>
    <property type="match status" value="1"/>
</dbReference>
<dbReference type="InterPro" id="IPR022637">
    <property type="entry name" value="DNA_polIII_beta_cen"/>
</dbReference>